<reference evidence="3" key="1">
    <citation type="submission" date="2021-03" db="EMBL/GenBank/DDBJ databases">
        <title>Revisited historic fungal species revealed as producer of novel bioactive compounds through whole genome sequencing and comparative genomics.</title>
        <authorList>
            <person name="Vignolle G.A."/>
            <person name="Hochenegger N."/>
            <person name="Mach R.L."/>
            <person name="Mach-Aigner A.R."/>
            <person name="Javad Rahimi M."/>
            <person name="Salim K.A."/>
            <person name="Chan C.M."/>
            <person name="Lim L.B.L."/>
            <person name="Cai F."/>
            <person name="Druzhinina I.S."/>
            <person name="U'Ren J.M."/>
            <person name="Derntl C."/>
        </authorList>
    </citation>
    <scope>NUCLEOTIDE SEQUENCE</scope>
    <source>
        <strain evidence="3">TUCIM 5799</strain>
    </source>
</reference>
<evidence type="ECO:0000313" key="3">
    <source>
        <dbReference type="EMBL" id="KAI1869581.1"/>
    </source>
</evidence>
<feature type="transmembrane region" description="Helical" evidence="2">
    <location>
        <begin position="21"/>
        <end position="42"/>
    </location>
</feature>
<keyword evidence="2" id="KW-0472">Membrane</keyword>
<comment type="caution">
    <text evidence="3">The sequence shown here is derived from an EMBL/GenBank/DDBJ whole genome shotgun (WGS) entry which is preliminary data.</text>
</comment>
<keyword evidence="4" id="KW-1185">Reference proteome</keyword>
<dbReference type="AlphaFoldDB" id="A0A9P9WLI1"/>
<keyword evidence="2" id="KW-1133">Transmembrane helix</keyword>
<dbReference type="EMBL" id="JAFIMR010000015">
    <property type="protein sequence ID" value="KAI1869581.1"/>
    <property type="molecule type" value="Genomic_DNA"/>
</dbReference>
<evidence type="ECO:0000256" key="1">
    <source>
        <dbReference type="SAM" id="MobiDB-lite"/>
    </source>
</evidence>
<gene>
    <name evidence="3" type="ORF">JX265_006671</name>
</gene>
<dbReference type="Proteomes" id="UP000829685">
    <property type="component" value="Unassembled WGS sequence"/>
</dbReference>
<dbReference type="PANTHER" id="PTHR42055:SF1">
    <property type="entry name" value="YALI0E03476P"/>
    <property type="match status" value="1"/>
</dbReference>
<feature type="region of interest" description="Disordered" evidence="1">
    <location>
        <begin position="596"/>
        <end position="622"/>
    </location>
</feature>
<proteinExistence type="predicted"/>
<sequence>MPKQHTLFGRPVRLSPRRISLLLVGLGLFAFFTLFITLPSSIPQGPSLSKTLADHKIPVPKVPKIHNPFSSSILNPFRPAIHAPPEQKNSTYGGSSWYANWNWRSPFSSSVTLDENRSLLPPLKDRPPIYCYYDTTVQREKATQEAESDLLLTWRRAWWAQGFKPIILSAPEAINNPLYDELQRLNLEPTFKTDMMRWLAWENMGGGLLAHHLLFPMAPRDDAVLSYLRRGEYPVLSRWEGMDNALFAGTKTAITEAVTKALRHPERKDAKDFISAVSADTFLVDPKHEGLASYDPRTIETKFAKVGEQLGANRATGLQSLNYLINAHLHLSWLGSFPKGIAVVKPLPEHTTTMVQPALDLATWLTSCPDTPMPATCPPNLPKCSPCVATHPMKISTPARYRNTTGLYTIGTVPHPYTFAALNTLKSDIDIPWVRRKMNRDLWLAELTKEHLGTGVSGSARVITFKEAVAGDWATAHSIWLTAERETLPHDLDWYFGFAIPVNATDSGKSETPVPGPERRPKPYHDPGDGLLPTAEDLMLEPELMQKARDIGKSKEKKDIDVRNAIEAWNLADVEAWKFARAFLARSRVERLKWEEEERKYAGGAGSDKEDKRSGGWSRWTE</sequence>
<keyword evidence="2" id="KW-0812">Transmembrane</keyword>
<dbReference type="PANTHER" id="PTHR42055">
    <property type="entry name" value="YALI0E03476P"/>
    <property type="match status" value="1"/>
</dbReference>
<name>A0A9P9WLI1_9PEZI</name>
<feature type="compositionally biased region" description="Basic and acidic residues" evidence="1">
    <location>
        <begin position="596"/>
        <end position="614"/>
    </location>
</feature>
<evidence type="ECO:0000256" key="2">
    <source>
        <dbReference type="SAM" id="Phobius"/>
    </source>
</evidence>
<evidence type="ECO:0000313" key="4">
    <source>
        <dbReference type="Proteomes" id="UP000829685"/>
    </source>
</evidence>
<organism evidence="3 4">
    <name type="scientific">Neoarthrinium moseri</name>
    <dbReference type="NCBI Taxonomy" id="1658444"/>
    <lineage>
        <taxon>Eukaryota</taxon>
        <taxon>Fungi</taxon>
        <taxon>Dikarya</taxon>
        <taxon>Ascomycota</taxon>
        <taxon>Pezizomycotina</taxon>
        <taxon>Sordariomycetes</taxon>
        <taxon>Xylariomycetidae</taxon>
        <taxon>Amphisphaeriales</taxon>
        <taxon>Apiosporaceae</taxon>
        <taxon>Neoarthrinium</taxon>
    </lineage>
</organism>
<feature type="compositionally biased region" description="Basic and acidic residues" evidence="1">
    <location>
        <begin position="517"/>
        <end position="528"/>
    </location>
</feature>
<accession>A0A9P9WLI1</accession>
<feature type="region of interest" description="Disordered" evidence="1">
    <location>
        <begin position="506"/>
        <end position="528"/>
    </location>
</feature>
<protein>
    <submittedName>
        <fullName evidence="3">Uncharacterized protein</fullName>
    </submittedName>
</protein>